<evidence type="ECO:0000256" key="1">
    <source>
        <dbReference type="SAM" id="MobiDB-lite"/>
    </source>
</evidence>
<feature type="region of interest" description="Disordered" evidence="1">
    <location>
        <begin position="38"/>
        <end position="79"/>
    </location>
</feature>
<proteinExistence type="predicted"/>
<dbReference type="Proteomes" id="UP001066276">
    <property type="component" value="Chromosome 4_1"/>
</dbReference>
<feature type="compositionally biased region" description="Basic and acidic residues" evidence="1">
    <location>
        <begin position="70"/>
        <end position="79"/>
    </location>
</feature>
<dbReference type="AlphaFoldDB" id="A0AAV7TBU2"/>
<keyword evidence="3" id="KW-1185">Reference proteome</keyword>
<sequence length="79" mass="8575">MLPRAHIPAPGDVLCQTYRSLSMGLASLDMCSRVQPSRAADAGSGAQRRVASEADVRVSEKQKGLNQSARHNEQKMVPR</sequence>
<accession>A0AAV7TBU2</accession>
<feature type="compositionally biased region" description="Basic and acidic residues" evidence="1">
    <location>
        <begin position="50"/>
        <end position="63"/>
    </location>
</feature>
<organism evidence="2 3">
    <name type="scientific">Pleurodeles waltl</name>
    <name type="common">Iberian ribbed newt</name>
    <dbReference type="NCBI Taxonomy" id="8319"/>
    <lineage>
        <taxon>Eukaryota</taxon>
        <taxon>Metazoa</taxon>
        <taxon>Chordata</taxon>
        <taxon>Craniata</taxon>
        <taxon>Vertebrata</taxon>
        <taxon>Euteleostomi</taxon>
        <taxon>Amphibia</taxon>
        <taxon>Batrachia</taxon>
        <taxon>Caudata</taxon>
        <taxon>Salamandroidea</taxon>
        <taxon>Salamandridae</taxon>
        <taxon>Pleurodelinae</taxon>
        <taxon>Pleurodeles</taxon>
    </lineage>
</organism>
<comment type="caution">
    <text evidence="2">The sequence shown here is derived from an EMBL/GenBank/DDBJ whole genome shotgun (WGS) entry which is preliminary data.</text>
</comment>
<protein>
    <submittedName>
        <fullName evidence="2">Uncharacterized protein</fullName>
    </submittedName>
</protein>
<evidence type="ECO:0000313" key="3">
    <source>
        <dbReference type="Proteomes" id="UP001066276"/>
    </source>
</evidence>
<name>A0AAV7TBU2_PLEWA</name>
<evidence type="ECO:0000313" key="2">
    <source>
        <dbReference type="EMBL" id="KAJ1173789.1"/>
    </source>
</evidence>
<dbReference type="EMBL" id="JANPWB010000007">
    <property type="protein sequence ID" value="KAJ1173789.1"/>
    <property type="molecule type" value="Genomic_DNA"/>
</dbReference>
<reference evidence="2" key="1">
    <citation type="journal article" date="2022" name="bioRxiv">
        <title>Sequencing and chromosome-scale assembly of the giantPleurodeles waltlgenome.</title>
        <authorList>
            <person name="Brown T."/>
            <person name="Elewa A."/>
            <person name="Iarovenko S."/>
            <person name="Subramanian E."/>
            <person name="Araus A.J."/>
            <person name="Petzold A."/>
            <person name="Susuki M."/>
            <person name="Suzuki K.-i.T."/>
            <person name="Hayashi T."/>
            <person name="Toyoda A."/>
            <person name="Oliveira C."/>
            <person name="Osipova E."/>
            <person name="Leigh N.D."/>
            <person name="Simon A."/>
            <person name="Yun M.H."/>
        </authorList>
    </citation>
    <scope>NUCLEOTIDE SEQUENCE</scope>
    <source>
        <strain evidence="2">20211129_DDA</strain>
        <tissue evidence="2">Liver</tissue>
    </source>
</reference>
<gene>
    <name evidence="2" type="ORF">NDU88_005615</name>
</gene>